<sequence>MQLTILQASEYAFDILKHTPATPIVHSIYRKAVNLKAGNQLLTLQPRGSVLSPISMITACTEGELAELPFAARKTLSVTLKTEHTSRQDLFLSARKLSSHVYTENLHKKIRQAIAMAENSDLPPHMRGVELILNQPDLAEESLYMNAVQTILLQFRQAIGDSAKMADTLCRLIGLGIGLTPSGDDFLCGFLAGLRMSSSVSSQILTVKSDNFRQILEKKICSHLNRTNEISAAFLHCAALGQFSIPIHLLLSSEITAEQIYQAFSGIGHSSGIDTLCGIYASFPNVASQMPDSHSRIIQQPSQS</sequence>
<evidence type="ECO:0000313" key="1">
    <source>
        <dbReference type="EMBL" id="MBC8573883.1"/>
    </source>
</evidence>
<evidence type="ECO:0000313" key="2">
    <source>
        <dbReference type="Proteomes" id="UP000657421"/>
    </source>
</evidence>
<organism evidence="1 2">
    <name type="scientific">Jingyaoa shaoxingensis</name>
    <dbReference type="NCBI Taxonomy" id="2763671"/>
    <lineage>
        <taxon>Bacteria</taxon>
        <taxon>Bacillati</taxon>
        <taxon>Bacillota</taxon>
        <taxon>Clostridia</taxon>
        <taxon>Lachnospirales</taxon>
        <taxon>Lachnospiraceae</taxon>
        <taxon>Jingyaoa</taxon>
    </lineage>
</organism>
<name>A0ABR7NDY0_9FIRM</name>
<comment type="caution">
    <text evidence="1">The sequence shown here is derived from an EMBL/GenBank/DDBJ whole genome shotgun (WGS) entry which is preliminary data.</text>
</comment>
<gene>
    <name evidence="1" type="ORF">H8716_12425</name>
</gene>
<keyword evidence="2" id="KW-1185">Reference proteome</keyword>
<reference evidence="1 2" key="1">
    <citation type="submission" date="2020-08" db="EMBL/GenBank/DDBJ databases">
        <title>Genome public.</title>
        <authorList>
            <person name="Liu C."/>
            <person name="Sun Q."/>
        </authorList>
    </citation>
    <scope>NUCLEOTIDE SEQUENCE [LARGE SCALE GENOMIC DNA]</scope>
    <source>
        <strain evidence="1 2">NSJ-46</strain>
    </source>
</reference>
<protein>
    <submittedName>
        <fullName evidence="1">DUF2877 domain-containing protein</fullName>
    </submittedName>
</protein>
<dbReference type="Pfam" id="PF11392">
    <property type="entry name" value="AllH"/>
    <property type="match status" value="1"/>
</dbReference>
<dbReference type="Proteomes" id="UP000657421">
    <property type="component" value="Unassembled WGS sequence"/>
</dbReference>
<dbReference type="RefSeq" id="WP_330606615.1">
    <property type="nucleotide sequence ID" value="NZ_JACRSZ010000013.1"/>
</dbReference>
<dbReference type="EMBL" id="JACRSZ010000013">
    <property type="protein sequence ID" value="MBC8573883.1"/>
    <property type="molecule type" value="Genomic_DNA"/>
</dbReference>
<accession>A0ABR7NDY0</accession>
<dbReference type="InterPro" id="IPR021530">
    <property type="entry name" value="AllH-like"/>
</dbReference>
<proteinExistence type="predicted"/>